<gene>
    <name evidence="1" type="ORF">PZE19_10130</name>
</gene>
<accession>A0ABT6F967</accession>
<sequence length="138" mass="14551">MLYLGLMATDLGCSGGARDGRVPVSGEVVVDGRPLDAGAVSLERASEGRQEVVGSRIRAGAFAIPQSKGPTPGVYRVRIYASGREQAPPPPGVSDRARRPMVERIPAEYNARSTKTVEIRPGRGNHLKFQIATTAPGG</sequence>
<keyword evidence="2" id="KW-1185">Reference proteome</keyword>
<reference evidence="1 2" key="1">
    <citation type="submission" date="2023-03" db="EMBL/GenBank/DDBJ databases">
        <title>Paludisphaera mucosa sp. nov. a novel planctomycete from northern fen.</title>
        <authorList>
            <person name="Ivanova A."/>
        </authorList>
    </citation>
    <scope>NUCLEOTIDE SEQUENCE [LARGE SCALE GENOMIC DNA]</scope>
    <source>
        <strain evidence="1 2">Pla2</strain>
    </source>
</reference>
<evidence type="ECO:0008006" key="3">
    <source>
        <dbReference type="Google" id="ProtNLM"/>
    </source>
</evidence>
<evidence type="ECO:0000313" key="2">
    <source>
        <dbReference type="Proteomes" id="UP001216907"/>
    </source>
</evidence>
<evidence type="ECO:0000313" key="1">
    <source>
        <dbReference type="EMBL" id="MDG3004132.1"/>
    </source>
</evidence>
<dbReference type="EMBL" id="JARRAG010000002">
    <property type="protein sequence ID" value="MDG3004132.1"/>
    <property type="molecule type" value="Genomic_DNA"/>
</dbReference>
<comment type="caution">
    <text evidence="1">The sequence shown here is derived from an EMBL/GenBank/DDBJ whole genome shotgun (WGS) entry which is preliminary data.</text>
</comment>
<protein>
    <recommendedName>
        <fullName evidence="3">Carboxypeptidase regulatory-like domain-containing protein</fullName>
    </recommendedName>
</protein>
<name>A0ABT6F967_9BACT</name>
<proteinExistence type="predicted"/>
<dbReference type="Proteomes" id="UP001216907">
    <property type="component" value="Unassembled WGS sequence"/>
</dbReference>
<organism evidence="1 2">
    <name type="scientific">Paludisphaera mucosa</name>
    <dbReference type="NCBI Taxonomy" id="3030827"/>
    <lineage>
        <taxon>Bacteria</taxon>
        <taxon>Pseudomonadati</taxon>
        <taxon>Planctomycetota</taxon>
        <taxon>Planctomycetia</taxon>
        <taxon>Isosphaerales</taxon>
        <taxon>Isosphaeraceae</taxon>
        <taxon>Paludisphaera</taxon>
    </lineage>
</organism>
<dbReference type="RefSeq" id="WP_277860494.1">
    <property type="nucleotide sequence ID" value="NZ_JARRAG010000002.1"/>
</dbReference>